<feature type="transmembrane region" description="Helical" evidence="1">
    <location>
        <begin position="12"/>
        <end position="40"/>
    </location>
</feature>
<gene>
    <name evidence="2" type="ORF">EDS130_LOCUS12494</name>
    <name evidence="3" type="ORF">XAT740_LOCUS53343</name>
</gene>
<name>A0A816E286_ADIRI</name>
<dbReference type="Proteomes" id="UP000663852">
    <property type="component" value="Unassembled WGS sequence"/>
</dbReference>
<dbReference type="AlphaFoldDB" id="A0A816E286"/>
<evidence type="ECO:0000256" key="1">
    <source>
        <dbReference type="SAM" id="Phobius"/>
    </source>
</evidence>
<dbReference type="OrthoDB" id="10011347at2759"/>
<protein>
    <submittedName>
        <fullName evidence="3">Uncharacterized protein</fullName>
    </submittedName>
</protein>
<dbReference type="EMBL" id="CAJNOR010009109">
    <property type="protein sequence ID" value="CAF1641215.1"/>
    <property type="molecule type" value="Genomic_DNA"/>
</dbReference>
<comment type="caution">
    <text evidence="3">The sequence shown here is derived from an EMBL/GenBank/DDBJ whole genome shotgun (WGS) entry which is preliminary data.</text>
</comment>
<evidence type="ECO:0000313" key="3">
    <source>
        <dbReference type="EMBL" id="CAF1641215.1"/>
    </source>
</evidence>
<organism evidence="3 4">
    <name type="scientific">Adineta ricciae</name>
    <name type="common">Rotifer</name>
    <dbReference type="NCBI Taxonomy" id="249248"/>
    <lineage>
        <taxon>Eukaryota</taxon>
        <taxon>Metazoa</taxon>
        <taxon>Spiralia</taxon>
        <taxon>Gnathifera</taxon>
        <taxon>Rotifera</taxon>
        <taxon>Eurotatoria</taxon>
        <taxon>Bdelloidea</taxon>
        <taxon>Adinetida</taxon>
        <taxon>Adinetidae</taxon>
        <taxon>Adineta</taxon>
    </lineage>
</organism>
<dbReference type="Proteomes" id="UP000663828">
    <property type="component" value="Unassembled WGS sequence"/>
</dbReference>
<dbReference type="EMBL" id="CAJNOJ010000047">
    <property type="protein sequence ID" value="CAF0954049.1"/>
    <property type="molecule type" value="Genomic_DNA"/>
</dbReference>
<keyword evidence="1" id="KW-0472">Membrane</keyword>
<keyword evidence="4" id="KW-1185">Reference proteome</keyword>
<evidence type="ECO:0000313" key="4">
    <source>
        <dbReference type="Proteomes" id="UP000663828"/>
    </source>
</evidence>
<reference evidence="3" key="1">
    <citation type="submission" date="2021-02" db="EMBL/GenBank/DDBJ databases">
        <authorList>
            <person name="Nowell W R."/>
        </authorList>
    </citation>
    <scope>NUCLEOTIDE SEQUENCE</scope>
</reference>
<keyword evidence="1" id="KW-1133">Transmembrane helix</keyword>
<evidence type="ECO:0000313" key="2">
    <source>
        <dbReference type="EMBL" id="CAF0954049.1"/>
    </source>
</evidence>
<accession>A0A816E286</accession>
<proteinExistence type="predicted"/>
<sequence>MRQDRRGRLMGLTSGIALGGICCLGIISLLIASTIVLSLISLYTPDHSQEWYGEHYQIKAKVLDVQSVDGSLNFTNATVVDSTQLSNLCGAQYRNLGAQYFVGCHATNFVAFGSHSNSNRRRRRRTANRGFYEVGEINLYYSTSCPPQTNRLTSGNSGVFSNCIKRRLEACNKLWNDASSWLPSSGSLAQTILPSGSSTYESITIKSIYGLSNSNAINVTHVWSLPNIDLKCQYQGPISHDDINAILSSQISPVTEPSSTLSSN</sequence>
<keyword evidence="1" id="KW-0812">Transmembrane</keyword>